<dbReference type="EMBL" id="BARV01031227">
    <property type="protein sequence ID" value="GAI35284.1"/>
    <property type="molecule type" value="Genomic_DNA"/>
</dbReference>
<dbReference type="AlphaFoldDB" id="X1PWE6"/>
<evidence type="ECO:0000313" key="1">
    <source>
        <dbReference type="EMBL" id="GAI35284.1"/>
    </source>
</evidence>
<gene>
    <name evidence="1" type="ORF">S06H3_49452</name>
</gene>
<accession>X1PWE6</accession>
<comment type="caution">
    <text evidence="1">The sequence shown here is derived from an EMBL/GenBank/DDBJ whole genome shotgun (WGS) entry which is preliminary data.</text>
</comment>
<proteinExistence type="predicted"/>
<name>X1PWE6_9ZZZZ</name>
<feature type="non-terminal residue" evidence="1">
    <location>
        <position position="1"/>
    </location>
</feature>
<organism evidence="1">
    <name type="scientific">marine sediment metagenome</name>
    <dbReference type="NCBI Taxonomy" id="412755"/>
    <lineage>
        <taxon>unclassified sequences</taxon>
        <taxon>metagenomes</taxon>
        <taxon>ecological metagenomes</taxon>
    </lineage>
</organism>
<sequence length="234" mass="25593">EVPDAKSAGQLSWRHMYQKCADLWHTLSAAEKQEWESLARPKHMTGFAYWQSQCLRPNPGIYLPLQGGTMQGDIDMAKFHVGGLIDPTTNDKAARKGYVDDSIATHAGATAAHHEKGISNAKKDTETRLMHHNSGNTTYSGYGFKPIAILFMAYLSTSTQRFWGFTGDDKSGGGLFVDHAGVFGMTATLMFIKTGATDYQYAQLASYNADGFTLTWTKAGLPVGSMKIIVLALK</sequence>
<protein>
    <submittedName>
        <fullName evidence="1">Uncharacterized protein</fullName>
    </submittedName>
</protein>
<reference evidence="1" key="1">
    <citation type="journal article" date="2014" name="Front. Microbiol.">
        <title>High frequency of phylogenetically diverse reductive dehalogenase-homologous genes in deep subseafloor sedimentary metagenomes.</title>
        <authorList>
            <person name="Kawai M."/>
            <person name="Futagami T."/>
            <person name="Toyoda A."/>
            <person name="Takaki Y."/>
            <person name="Nishi S."/>
            <person name="Hori S."/>
            <person name="Arai W."/>
            <person name="Tsubouchi T."/>
            <person name="Morono Y."/>
            <person name="Uchiyama I."/>
            <person name="Ito T."/>
            <person name="Fujiyama A."/>
            <person name="Inagaki F."/>
            <person name="Takami H."/>
        </authorList>
    </citation>
    <scope>NUCLEOTIDE SEQUENCE</scope>
    <source>
        <strain evidence="1">Expedition CK06-06</strain>
    </source>
</reference>